<dbReference type="PANTHER" id="PTHR34611">
    <property type="match status" value="1"/>
</dbReference>
<dbReference type="STRING" id="1111728.GCA_000427805_04594"/>
<dbReference type="PANTHER" id="PTHR34611:SF4">
    <property type="entry name" value="RECOMBINATION-PROMOTING NUCLEASE PSLT051"/>
    <property type="match status" value="1"/>
</dbReference>
<evidence type="ECO:0000313" key="4">
    <source>
        <dbReference type="EMBL" id="VFS53583.1"/>
    </source>
</evidence>
<dbReference type="InterPro" id="IPR006842">
    <property type="entry name" value="Transposase_31"/>
</dbReference>
<dbReference type="Proteomes" id="UP000373449">
    <property type="component" value="Unassembled WGS sequence"/>
</dbReference>
<reference evidence="5" key="2">
    <citation type="submission" date="2017-09" db="EMBL/GenBank/DDBJ databases">
        <title>FDA dAtabase for Regulatory Grade micrObial Sequences (FDA-ARGOS): Supporting development and validation of Infectious Disease Dx tests.</title>
        <authorList>
            <person name="Minogue T."/>
            <person name="Wolcott M."/>
            <person name="Wasieloski L."/>
            <person name="Aguilar W."/>
            <person name="Moore D."/>
            <person name="Tallon L."/>
            <person name="Sadzewicz L."/>
            <person name="Ott S."/>
            <person name="Zhao X."/>
            <person name="Nagaraj S."/>
            <person name="Vavikolanu K."/>
            <person name="Aluvathingal J."/>
            <person name="Nadendla S."/>
            <person name="Sichtig H."/>
        </authorList>
    </citation>
    <scope>NUCLEOTIDE SEQUENCE [LARGE SCALE GENOMIC DNA]</scope>
    <source>
        <strain evidence="5">FDAARGOS_387</strain>
    </source>
</reference>
<dbReference type="RefSeq" id="WP_029096090.1">
    <property type="nucleotide sequence ID" value="NZ_CAADJA010000002.1"/>
</dbReference>
<dbReference type="Pfam" id="PF04754">
    <property type="entry name" value="Transposase_31"/>
    <property type="match status" value="1"/>
</dbReference>
<dbReference type="AlphaFoldDB" id="A0A2C6C6Q9"/>
<dbReference type="GO" id="GO:0006310">
    <property type="term" value="P:DNA recombination"/>
    <property type="evidence" value="ECO:0007669"/>
    <property type="project" value="TreeGrafter"/>
</dbReference>
<feature type="domain" description="Transposase (putative) YhgA-like" evidence="2">
    <location>
        <begin position="7"/>
        <end position="208"/>
    </location>
</feature>
<reference evidence="4 6" key="3">
    <citation type="submission" date="2019-03" db="EMBL/GenBank/DDBJ databases">
        <authorList>
            <consortium name="Pathogen Informatics"/>
        </authorList>
    </citation>
    <scope>NUCLEOTIDE SEQUENCE [LARGE SCALE GENOMIC DNA]</scope>
    <source>
        <strain evidence="4 6">NCTC12282</strain>
    </source>
</reference>
<organism evidence="3 5">
    <name type="scientific">Budvicia aquatica</name>
    <dbReference type="NCBI Taxonomy" id="82979"/>
    <lineage>
        <taxon>Bacteria</taxon>
        <taxon>Pseudomonadati</taxon>
        <taxon>Pseudomonadota</taxon>
        <taxon>Gammaproteobacteria</taxon>
        <taxon>Enterobacterales</taxon>
        <taxon>Budviciaceae</taxon>
        <taxon>Budvicia</taxon>
    </lineage>
</organism>
<dbReference type="NCBIfam" id="TIGR01784">
    <property type="entry name" value="T_den_put_tspse"/>
    <property type="match status" value="1"/>
</dbReference>
<evidence type="ECO:0000256" key="1">
    <source>
        <dbReference type="ARBA" id="ARBA00009787"/>
    </source>
</evidence>
<evidence type="ECO:0000259" key="2">
    <source>
        <dbReference type="Pfam" id="PF04754"/>
    </source>
</evidence>
<name>A0A2C6C6Q9_9GAMM</name>
<dbReference type="EMBL" id="PDDX01000001">
    <property type="protein sequence ID" value="PHI32030.1"/>
    <property type="molecule type" value="Genomic_DNA"/>
</dbReference>
<evidence type="ECO:0000313" key="5">
    <source>
        <dbReference type="Proteomes" id="UP000224974"/>
    </source>
</evidence>
<dbReference type="EMBL" id="CAADJA010000002">
    <property type="protein sequence ID" value="VFS53583.1"/>
    <property type="molecule type" value="Genomic_DNA"/>
</dbReference>
<dbReference type="InterPro" id="IPR010106">
    <property type="entry name" value="RpnA"/>
</dbReference>
<dbReference type="Proteomes" id="UP000224974">
    <property type="component" value="Unassembled WGS sequence"/>
</dbReference>
<dbReference type="OrthoDB" id="6532193at2"/>
<proteinExistence type="inferred from homology"/>
<keyword evidence="5" id="KW-1185">Reference proteome</keyword>
<gene>
    <name evidence="3" type="ORF">CRN84_23255</name>
    <name evidence="4" type="ORF">NCTC12282_06575</name>
</gene>
<sequence length="311" mass="35570">MKRKTPTPHDSLFKQFLSHAETARDFLQIHLPHSLLEMCDLNSLKLESSSFIEPNMRAHVSDMLYSVKTTQGAGYVYCLIEHQSTPDKLMAFRLMRYSISAMQQHIDQGHDTLPLVIPILFYHGQIQPYPFSLSWLDSFVLPERAKDLYAGKFPLVDLTVLPDTEILTHKRIALLEIILKHARQRDMAELLGELVYLLSLDYYTDEQLRTALNYLIQVGNTADPDGFIRELAEQSPQHEDVLMTIAQQLEQRGLEKGRQEGLEKGLEKGRQEGEKEAALKIAQSMLDSGYDNEIVKKMTGLSLDELTQIQQ</sequence>
<dbReference type="InterPro" id="IPR051699">
    <property type="entry name" value="Rpn/YhgA-like_nuclease"/>
</dbReference>
<dbReference type="GO" id="GO:1990238">
    <property type="term" value="F:double-stranded DNA endonuclease activity"/>
    <property type="evidence" value="ECO:0007669"/>
    <property type="project" value="TreeGrafter"/>
</dbReference>
<reference evidence="3" key="1">
    <citation type="submission" date="2017-09" db="EMBL/GenBank/DDBJ databases">
        <title>FDA dAtabase for Regulatory Grade micrObial Sequences (FDA-ARGOS): Supporting development and validation of Infectious Disease Dx tests.</title>
        <authorList>
            <person name="Minogue T."/>
            <person name="Wolcott M."/>
            <person name="Wasieloski L."/>
            <person name="Aguilar W."/>
            <person name="Moore D."/>
            <person name="Tallon L.J."/>
            <person name="Sadzewicz L."/>
            <person name="Ott S."/>
            <person name="Zhao X."/>
            <person name="Nagaraj S."/>
            <person name="Vavikolanu K."/>
            <person name="Aluvathingal J."/>
            <person name="Nadendla S."/>
            <person name="Sichtig H."/>
        </authorList>
    </citation>
    <scope>NUCLEOTIDE SEQUENCE</scope>
    <source>
        <strain evidence="3">FDAARGOS_387</strain>
    </source>
</reference>
<evidence type="ECO:0000313" key="6">
    <source>
        <dbReference type="Proteomes" id="UP000373449"/>
    </source>
</evidence>
<accession>A0A2C6C6Q9</accession>
<comment type="similarity">
    <text evidence="1">Belongs to the Rpn/YhgA-like nuclease family.</text>
</comment>
<evidence type="ECO:0000313" key="3">
    <source>
        <dbReference type="EMBL" id="PHI32030.1"/>
    </source>
</evidence>
<protein>
    <submittedName>
        <fullName evidence="3">ISNCY family transposase</fullName>
    </submittedName>
    <submittedName>
        <fullName evidence="4">Putative transposase</fullName>
    </submittedName>
</protein>